<dbReference type="AlphaFoldDB" id="A0AA40EJQ9"/>
<feature type="chain" id="PRO_5041455750" description="Secreted protein" evidence="2">
    <location>
        <begin position="16"/>
        <end position="146"/>
    </location>
</feature>
<dbReference type="Proteomes" id="UP001172155">
    <property type="component" value="Unassembled WGS sequence"/>
</dbReference>
<organism evidence="3 4">
    <name type="scientific">Schizothecium vesticola</name>
    <dbReference type="NCBI Taxonomy" id="314040"/>
    <lineage>
        <taxon>Eukaryota</taxon>
        <taxon>Fungi</taxon>
        <taxon>Dikarya</taxon>
        <taxon>Ascomycota</taxon>
        <taxon>Pezizomycotina</taxon>
        <taxon>Sordariomycetes</taxon>
        <taxon>Sordariomycetidae</taxon>
        <taxon>Sordariales</taxon>
        <taxon>Schizotheciaceae</taxon>
        <taxon>Schizothecium</taxon>
    </lineage>
</organism>
<name>A0AA40EJQ9_9PEZI</name>
<evidence type="ECO:0000256" key="2">
    <source>
        <dbReference type="SAM" id="SignalP"/>
    </source>
</evidence>
<dbReference type="EMBL" id="JAUKUD010000006">
    <property type="protein sequence ID" value="KAK0740607.1"/>
    <property type="molecule type" value="Genomic_DNA"/>
</dbReference>
<evidence type="ECO:0008006" key="5">
    <source>
        <dbReference type="Google" id="ProtNLM"/>
    </source>
</evidence>
<feature type="signal peptide" evidence="2">
    <location>
        <begin position="1"/>
        <end position="15"/>
    </location>
</feature>
<reference evidence="3" key="1">
    <citation type="submission" date="2023-06" db="EMBL/GenBank/DDBJ databases">
        <title>Genome-scale phylogeny and comparative genomics of the fungal order Sordariales.</title>
        <authorList>
            <consortium name="Lawrence Berkeley National Laboratory"/>
            <person name="Hensen N."/>
            <person name="Bonometti L."/>
            <person name="Westerberg I."/>
            <person name="Brannstrom I.O."/>
            <person name="Guillou S."/>
            <person name="Cros-Aarteil S."/>
            <person name="Calhoun S."/>
            <person name="Haridas S."/>
            <person name="Kuo A."/>
            <person name="Mondo S."/>
            <person name="Pangilinan J."/>
            <person name="Riley R."/>
            <person name="LaButti K."/>
            <person name="Andreopoulos B."/>
            <person name="Lipzen A."/>
            <person name="Chen C."/>
            <person name="Yanf M."/>
            <person name="Daum C."/>
            <person name="Ng V."/>
            <person name="Clum A."/>
            <person name="Steindorff A."/>
            <person name="Ohm R."/>
            <person name="Martin F."/>
            <person name="Silar P."/>
            <person name="Natvig D."/>
            <person name="Lalanne C."/>
            <person name="Gautier V."/>
            <person name="Ament-velasquez S.L."/>
            <person name="Kruys A."/>
            <person name="Hutchinson M.I."/>
            <person name="Powell A.J."/>
            <person name="Barry K."/>
            <person name="Miller A.N."/>
            <person name="Grigoriev I.V."/>
            <person name="Debuchy R."/>
            <person name="Gladieux P."/>
            <person name="Thoren M.H."/>
            <person name="Johannesson H."/>
        </authorList>
    </citation>
    <scope>NUCLEOTIDE SEQUENCE</scope>
    <source>
        <strain evidence="3">SMH3187-1</strain>
    </source>
</reference>
<accession>A0AA40EJQ9</accession>
<gene>
    <name evidence="3" type="ORF">B0T18DRAFT_212922</name>
</gene>
<evidence type="ECO:0000313" key="4">
    <source>
        <dbReference type="Proteomes" id="UP001172155"/>
    </source>
</evidence>
<protein>
    <recommendedName>
        <fullName evidence="5">Secreted protein</fullName>
    </recommendedName>
</protein>
<keyword evidence="2" id="KW-0732">Signal</keyword>
<comment type="caution">
    <text evidence="3">The sequence shown here is derived from an EMBL/GenBank/DDBJ whole genome shotgun (WGS) entry which is preliminary data.</text>
</comment>
<keyword evidence="4" id="KW-1185">Reference proteome</keyword>
<sequence>MGAMPWCSMPTPSLAVRGVFRAFFLPSLPACSSSCVTLVRLLRKIQSWCRGPCPYSEPDRPNALCQTCSRRVLLPRDRGFAAQQLRQSPDPEPNWAIPSHSVRSARHQAHVDGGTDLPRAGEGEGGGSPLIISRTETYIFGFATAS</sequence>
<feature type="region of interest" description="Disordered" evidence="1">
    <location>
        <begin position="84"/>
        <end position="129"/>
    </location>
</feature>
<evidence type="ECO:0000256" key="1">
    <source>
        <dbReference type="SAM" id="MobiDB-lite"/>
    </source>
</evidence>
<evidence type="ECO:0000313" key="3">
    <source>
        <dbReference type="EMBL" id="KAK0740607.1"/>
    </source>
</evidence>
<proteinExistence type="predicted"/>